<dbReference type="PANTHER" id="PTHR11727">
    <property type="entry name" value="DIMETHYLADENOSINE TRANSFERASE"/>
    <property type="match status" value="1"/>
</dbReference>
<feature type="non-terminal residue" evidence="9">
    <location>
        <position position="245"/>
    </location>
</feature>
<dbReference type="NCBIfam" id="TIGR00755">
    <property type="entry name" value="ksgA"/>
    <property type="match status" value="1"/>
</dbReference>
<evidence type="ECO:0000256" key="6">
    <source>
        <dbReference type="PROSITE-ProRule" id="PRU01026"/>
    </source>
</evidence>
<keyword evidence="3 6" id="KW-0808">Transferase</keyword>
<dbReference type="InterPro" id="IPR020596">
    <property type="entry name" value="rRNA_Ade_Mease_Trfase_CS"/>
</dbReference>
<evidence type="ECO:0000256" key="5">
    <source>
        <dbReference type="ARBA" id="ARBA00022884"/>
    </source>
</evidence>
<reference evidence="9" key="1">
    <citation type="submission" date="2021-02" db="EMBL/GenBank/DDBJ databases">
        <authorList>
            <person name="Dougan E. K."/>
            <person name="Rhodes N."/>
            <person name="Thang M."/>
            <person name="Chan C."/>
        </authorList>
    </citation>
    <scope>NUCLEOTIDE SEQUENCE</scope>
</reference>
<dbReference type="GO" id="GO:0003723">
    <property type="term" value="F:RNA binding"/>
    <property type="evidence" value="ECO:0007669"/>
    <property type="project" value="UniProtKB-UniRule"/>
</dbReference>
<dbReference type="SMART" id="SM00650">
    <property type="entry name" value="rADc"/>
    <property type="match status" value="1"/>
</dbReference>
<gene>
    <name evidence="9" type="ORF">PGLA1383_LOCUS29630</name>
</gene>
<evidence type="ECO:0000259" key="8">
    <source>
        <dbReference type="SMART" id="SM00650"/>
    </source>
</evidence>
<organism evidence="9 10">
    <name type="scientific">Polarella glacialis</name>
    <name type="common">Dinoflagellate</name>
    <dbReference type="NCBI Taxonomy" id="89957"/>
    <lineage>
        <taxon>Eukaryota</taxon>
        <taxon>Sar</taxon>
        <taxon>Alveolata</taxon>
        <taxon>Dinophyceae</taxon>
        <taxon>Suessiales</taxon>
        <taxon>Suessiaceae</taxon>
        <taxon>Polarella</taxon>
    </lineage>
</organism>
<evidence type="ECO:0000256" key="7">
    <source>
        <dbReference type="RuleBase" id="RU362106"/>
    </source>
</evidence>
<feature type="domain" description="Ribosomal RNA adenine methylase transferase N-terminal" evidence="8">
    <location>
        <begin position="1"/>
        <end position="169"/>
    </location>
</feature>
<accession>A0A813FH84</accession>
<dbReference type="CDD" id="cd02440">
    <property type="entry name" value="AdoMet_MTases"/>
    <property type="match status" value="1"/>
</dbReference>
<dbReference type="GO" id="GO:0000179">
    <property type="term" value="F:rRNA (adenine-N6,N6-)-dimethyltransferase activity"/>
    <property type="evidence" value="ECO:0007669"/>
    <property type="project" value="UniProtKB-UniRule"/>
</dbReference>
<feature type="binding site" evidence="6">
    <location>
        <position position="40"/>
    </location>
    <ligand>
        <name>S-adenosyl-L-methionine</name>
        <dbReference type="ChEBI" id="CHEBI:59789"/>
    </ligand>
</feature>
<comment type="caution">
    <text evidence="6">Lacks conserved residue(s) required for the propagation of feature annotation.</text>
</comment>
<keyword evidence="5 6" id="KW-0694">RNA-binding</keyword>
<evidence type="ECO:0000256" key="2">
    <source>
        <dbReference type="ARBA" id="ARBA00022603"/>
    </source>
</evidence>
<evidence type="ECO:0000313" key="9">
    <source>
        <dbReference type="EMBL" id="CAE8611829.1"/>
    </source>
</evidence>
<feature type="binding site" evidence="6">
    <location>
        <position position="19"/>
    </location>
    <ligand>
        <name>S-adenosyl-L-methionine</name>
        <dbReference type="ChEBI" id="CHEBI:59789"/>
    </ligand>
</feature>
<dbReference type="Pfam" id="PF00398">
    <property type="entry name" value="RrnaAD"/>
    <property type="match status" value="1"/>
</dbReference>
<evidence type="ECO:0000256" key="3">
    <source>
        <dbReference type="ARBA" id="ARBA00022679"/>
    </source>
</evidence>
<dbReference type="OrthoDB" id="74991at2759"/>
<dbReference type="Gene3D" id="1.10.8.100">
    <property type="entry name" value="Ribosomal RNA adenine dimethylase-like, domain 2"/>
    <property type="match status" value="1"/>
</dbReference>
<dbReference type="OMA" id="RIEQPFK"/>
<evidence type="ECO:0000256" key="1">
    <source>
        <dbReference type="ARBA" id="ARBA00022552"/>
    </source>
</evidence>
<dbReference type="InterPro" id="IPR011530">
    <property type="entry name" value="rRNA_adenine_dimethylase"/>
</dbReference>
<comment type="similarity">
    <text evidence="6 7">Belongs to the class I-like SAM-binding methyltransferase superfamily. rRNA adenine N(6)-methyltransferase family.</text>
</comment>
<dbReference type="EC" id="2.1.1.-" evidence="7"/>
<keyword evidence="2 6" id="KW-0489">Methyltransferase</keyword>
<feature type="binding site" evidence="6">
    <location>
        <position position="84"/>
    </location>
    <ligand>
        <name>S-adenosyl-L-methionine</name>
        <dbReference type="ChEBI" id="CHEBI:59789"/>
    </ligand>
</feature>
<evidence type="ECO:0000256" key="4">
    <source>
        <dbReference type="ARBA" id="ARBA00022691"/>
    </source>
</evidence>
<dbReference type="PROSITE" id="PS01131">
    <property type="entry name" value="RRNA_A_DIMETH"/>
    <property type="match status" value="1"/>
</dbReference>
<dbReference type="AlphaFoldDB" id="A0A813FH84"/>
<dbReference type="InterPro" id="IPR029063">
    <property type="entry name" value="SAM-dependent_MTases_sf"/>
</dbReference>
<dbReference type="InterPro" id="IPR020598">
    <property type="entry name" value="rRNA_Ade_methylase_Trfase_N"/>
</dbReference>
<dbReference type="Gene3D" id="3.40.50.150">
    <property type="entry name" value="Vaccinia Virus protein VP39"/>
    <property type="match status" value="1"/>
</dbReference>
<dbReference type="Proteomes" id="UP000654075">
    <property type="component" value="Unassembled WGS sequence"/>
</dbReference>
<feature type="binding site" evidence="6">
    <location>
        <position position="62"/>
    </location>
    <ligand>
        <name>S-adenosyl-L-methionine</name>
        <dbReference type="ChEBI" id="CHEBI:59789"/>
    </ligand>
</feature>
<dbReference type="PANTHER" id="PTHR11727:SF18">
    <property type="entry name" value="RRNA ADENINE N(6)-METHYLTRANSFERASE"/>
    <property type="match status" value="1"/>
</dbReference>
<comment type="caution">
    <text evidence="9">The sequence shown here is derived from an EMBL/GenBank/DDBJ whole genome shotgun (WGS) entry which is preliminary data.</text>
</comment>
<proteinExistence type="inferred from homology"/>
<name>A0A813FH84_POLGL</name>
<dbReference type="SUPFAM" id="SSF53335">
    <property type="entry name" value="S-adenosyl-L-methionine-dependent methyltransferases"/>
    <property type="match status" value="1"/>
</dbReference>
<dbReference type="InterPro" id="IPR001737">
    <property type="entry name" value="KsgA/Erm"/>
</dbReference>
<keyword evidence="10" id="KW-1185">Reference proteome</keyword>
<keyword evidence="4 6" id="KW-0949">S-adenosyl-L-methionine</keyword>
<feature type="binding site" evidence="6">
    <location>
        <position position="1"/>
    </location>
    <ligand>
        <name>S-adenosyl-L-methionine</name>
        <dbReference type="ChEBI" id="CHEBI:59789"/>
    </ligand>
</feature>
<dbReference type="InterPro" id="IPR023165">
    <property type="entry name" value="rRNA_Ade_diMease-like_C"/>
</dbReference>
<evidence type="ECO:0000313" key="10">
    <source>
        <dbReference type="Proteomes" id="UP000654075"/>
    </source>
</evidence>
<keyword evidence="1 7" id="KW-0698">rRNA processing</keyword>
<sequence length="245" mass="27586">MVNSVQDKSPDGMRVLELGPGTGAITSRLAVRYPKMFGIELDQRAMRVLAQNVPGVSVIRSDVLLVNYTKLAEIRGGPLSIVGNLPFHVTSQILFTLADHARSIRTANVIMQKEVADRICAKPNTKKYGIPSVVFQLYADTKILFDLPPTAFFPRPNVMASCVSLDFEAAEERRNALDVDPRDLRNLTNLAFRYRRKMMGNSLAKLLQCHTTLIDELPAEYAKLRPEQIEPWEFVHLTQLFFGKK</sequence>
<dbReference type="PROSITE" id="PS51689">
    <property type="entry name" value="SAM_RNA_A_N6_MT"/>
    <property type="match status" value="1"/>
</dbReference>
<dbReference type="EMBL" id="CAJNNV010025051">
    <property type="protein sequence ID" value="CAE8611829.1"/>
    <property type="molecule type" value="Genomic_DNA"/>
</dbReference>
<protein>
    <recommendedName>
        <fullName evidence="7">rRNA adenine N(6)-methyltransferase</fullName>
        <ecNumber evidence="7">2.1.1.-</ecNumber>
    </recommendedName>
</protein>